<dbReference type="GO" id="GO:0003677">
    <property type="term" value="F:DNA binding"/>
    <property type="evidence" value="ECO:0007669"/>
    <property type="project" value="InterPro"/>
</dbReference>
<dbReference type="SUPFAM" id="SSF56112">
    <property type="entry name" value="Protein kinase-like (PK-like)"/>
    <property type="match status" value="1"/>
</dbReference>
<evidence type="ECO:0000259" key="3">
    <source>
        <dbReference type="PROSITE" id="PS50011"/>
    </source>
</evidence>
<evidence type="ECO:0000313" key="4">
    <source>
        <dbReference type="EMBL" id="KAF5711067.1"/>
    </source>
</evidence>
<feature type="region of interest" description="Disordered" evidence="2">
    <location>
        <begin position="68"/>
        <end position="91"/>
    </location>
</feature>
<keyword evidence="5" id="KW-1185">Reference proteome</keyword>
<dbReference type="CDD" id="cd12148">
    <property type="entry name" value="fungal_TF_MHR"/>
    <property type="match status" value="1"/>
</dbReference>
<organism evidence="4 5">
    <name type="scientific">Fusarium mundagurra</name>
    <dbReference type="NCBI Taxonomy" id="1567541"/>
    <lineage>
        <taxon>Eukaryota</taxon>
        <taxon>Fungi</taxon>
        <taxon>Dikarya</taxon>
        <taxon>Ascomycota</taxon>
        <taxon>Pezizomycotina</taxon>
        <taxon>Sordariomycetes</taxon>
        <taxon>Hypocreomycetidae</taxon>
        <taxon>Hypocreales</taxon>
        <taxon>Nectriaceae</taxon>
        <taxon>Fusarium</taxon>
        <taxon>Fusarium fujikuroi species complex</taxon>
    </lineage>
</organism>
<dbReference type="PROSITE" id="PS50011">
    <property type="entry name" value="PROTEIN_KINASE_DOM"/>
    <property type="match status" value="1"/>
</dbReference>
<dbReference type="Pfam" id="PF00069">
    <property type="entry name" value="Pkinase"/>
    <property type="match status" value="1"/>
</dbReference>
<dbReference type="OrthoDB" id="3548654at2759"/>
<dbReference type="InterPro" id="IPR052895">
    <property type="entry name" value="HetReg/Transcr_Mod"/>
</dbReference>
<dbReference type="Pfam" id="PF06985">
    <property type="entry name" value="HET"/>
    <property type="match status" value="1"/>
</dbReference>
<sequence>MPATQSGQFRIIKKCAKAYLRALERRQDGLPSPGSFGNGSRPPPRHSSVSDYGISGVVTRDASIVADGDLTLGTPQDHDENDETNEAASLSNDVLEPAFRQNPLVDNDYVFGQAMGRYWYMGPASSWAFCRRVLALVGKHLPEANNEPLPWHLDGVAFRLQWRPLMPDEPPDISNLPPSDYAYFLIQTARFYLGPLASLIDEAEFLQHFKELYQDASAKAASSFLGGKSADGSPPGFQYAARAMPLMPELAGIALDPVLSAQALTLAAIYFQSIDMRVAAYQHIGQALRICVLSGFHRHMPEEAVGAQHSKRCHIIFWVVYMLDQEFAALIGATSAIRDEDITNKLPSQADSSLSSLSLTLHVQLARLIARLLGTELNRDLNNIINNHFRDSISKASRIATRLLLQYHHCVVLTTRPQIMCALHMHIEQSKTQLMTHGLSLSPPVASLIQSCVSSAQAILKTLRALADEDLIEAFLPFQIEYASSSAFLLHLIPIICPSLLSDDSWRDDARYVFDTLIAKGSLIAPLRKVELEQLEQKLSALTPASNIATPEIRTQVEEHVHMQEEENREPELHEHVSDETGWDLFAANAMSGLTPGELLDLAEQLDVDSFLYQPEIPYYTILVAQRLSMAMPQVSAEARVPSPPPLRLGKGKGRPYDVPPPHAPNQQYAVIPEANYNNKFMPYPYDYNAMPPLSPPTPKAALSPSPNLLQNQKAASSFSELSYQYRPIEDASIRLVRILPERKTMIKCEIIHVSLEQPPPYVAISYTWGDTGDTRKIEIEGCLIPIAVSLHGALQALRKKNSSVLVWADALCINQKDRDERSQQVQLMPFIYSNADSVAIWLGPEENDSVSAVRFLDAIATTGEPSGSSNTSKLLAAGAENGDLLAVVSLFGREYWRRLWVVQEVFNAKRIMVYCGLTRLEWKKYQNASVLFGQRRGELNFNNKDQLKGRLATSPDQFSYVQTLIYQGPASLPDLKFHMSDGEEALLQVLRTCRRKLASDPRDKLYGILGVLPANIREEFRADYNLSVKDVYTEIVDFLLKTTEKLDIICEAIHFPVHTSTANLPTFVPDWSHIPQTSAMGFKYNFSASGSSKAICRFRDERLNKLEISGLEIDVVQSKGVVVGTLCNLGDYLMAFLHWRALILQAVEGCTEQEIQMAEECFAATICLGQIPSEYDRGRWQAEIYHVFANLFRDRLPYIRLDDRLAYYLKTPSEVKAEMRRHFLQIHFGDHLTFVMLVYSLSLSLSLSISDSFNDNPLSAKLLIDPSRFLACGAFPHIPTTVNRISANAISHSGVIMGSRSTSTQGEPDSEPILSDAIWRERVPHINGENHFFWPYPTLKRLITRETITRQLRTVEIGLEDAEAYSNVVLGTDKPPFIRVFAILVILERTGDIQAFIDADLHDERFPLVQGSDYHLTAQICMANLGWSHMQRDYFNINQLRISPGFFELGANYEAQHYDMPKGQMLPWVLCRDSYGVHEETLSGGCGQVVKYKIDSNSHGFSPLLDKLGFYSSFVVVKSLKNEKSERITPSKELKMLKLFSALSHPNIIALLATYTLNNRFHFIFPAAEYDLLMYWKIHPGPLVNPASANSEGLLWLSEQIRNIVGALAHIHEGRKAYPDKETMFGRHGDIKPANILWFRSRKEKRGVFVISDFGIADAHREETRSIIPAADLPVTPRYRAPECDIRDGRISRAYDVWSLGCLLLEMICWILGGNDLRERFKEILLSPYITGVKTDIFFDIHWLGPGEGYRLGVKEQIVQWIGSLHNKPGCSSYIHDLLDMIHEDMLVADQNRRKSMAELFDNVDEMHQRAMEGADYIKDPEPREKAFLRIGRRKESSWTRPRFERYRVTRDSSSRPRPIRVGLAPNSANIIIDGVVWKFDSAFNYIVFNTTEKINKVVGTEVKDNIIATETKTEISTKTEAADPLQTISLIAHDSGDPDLASLGGVGFTYLESQIGTGKYFLDFTAYTDTDLTFTLNQRTREIKALNGPGSSNGKAAYSNVNGNSDNYVRFMSAEEATANAANSLVCKIIPSTSYPLGLQ</sequence>
<dbReference type="Pfam" id="PF04082">
    <property type="entry name" value="Fungal_trans"/>
    <property type="match status" value="1"/>
</dbReference>
<dbReference type="GO" id="GO:0008270">
    <property type="term" value="F:zinc ion binding"/>
    <property type="evidence" value="ECO:0007669"/>
    <property type="project" value="InterPro"/>
</dbReference>
<dbReference type="InterPro" id="IPR000719">
    <property type="entry name" value="Prot_kinase_dom"/>
</dbReference>
<dbReference type="CDD" id="cd00180">
    <property type="entry name" value="PKc"/>
    <property type="match status" value="1"/>
</dbReference>
<dbReference type="InterPro" id="IPR011009">
    <property type="entry name" value="Kinase-like_dom_sf"/>
</dbReference>
<dbReference type="GO" id="GO:0005524">
    <property type="term" value="F:ATP binding"/>
    <property type="evidence" value="ECO:0007669"/>
    <property type="project" value="InterPro"/>
</dbReference>
<gene>
    <name evidence="4" type="ORF">FMUND_9217</name>
</gene>
<dbReference type="PANTHER" id="PTHR24148">
    <property type="entry name" value="ANKYRIN REPEAT DOMAIN-CONTAINING PROTEIN 39 HOMOLOG-RELATED"/>
    <property type="match status" value="1"/>
</dbReference>
<dbReference type="Proteomes" id="UP000544331">
    <property type="component" value="Unassembled WGS sequence"/>
</dbReference>
<name>A0A8H5YF58_9HYPO</name>
<evidence type="ECO:0000256" key="1">
    <source>
        <dbReference type="ARBA" id="ARBA00023242"/>
    </source>
</evidence>
<evidence type="ECO:0000313" key="5">
    <source>
        <dbReference type="Proteomes" id="UP000544331"/>
    </source>
</evidence>
<reference evidence="4 5" key="1">
    <citation type="submission" date="2020-05" db="EMBL/GenBank/DDBJ databases">
        <title>Identification and distribution of gene clusters putatively required for synthesis of sphingolipid metabolism inhibitors in phylogenetically diverse species of the filamentous fungus Fusarium.</title>
        <authorList>
            <person name="Kim H.-S."/>
            <person name="Busman M."/>
            <person name="Brown D.W."/>
            <person name="Divon H."/>
            <person name="Uhlig S."/>
            <person name="Proctor R.H."/>
        </authorList>
    </citation>
    <scope>NUCLEOTIDE SEQUENCE [LARGE SCALE GENOMIC DNA]</scope>
    <source>
        <strain evidence="4 5">NRRL 66235</strain>
    </source>
</reference>
<proteinExistence type="predicted"/>
<dbReference type="SMART" id="SM00906">
    <property type="entry name" value="Fungal_trans"/>
    <property type="match status" value="1"/>
</dbReference>
<dbReference type="PANTHER" id="PTHR24148:SF73">
    <property type="entry name" value="HET DOMAIN PROTEIN (AFU_ORTHOLOGUE AFUA_8G01020)"/>
    <property type="match status" value="1"/>
</dbReference>
<feature type="region of interest" description="Disordered" evidence="2">
    <location>
        <begin position="27"/>
        <end position="52"/>
    </location>
</feature>
<dbReference type="SMART" id="SM00220">
    <property type="entry name" value="S_TKc"/>
    <property type="match status" value="1"/>
</dbReference>
<comment type="caution">
    <text evidence="4">The sequence shown here is derived from an EMBL/GenBank/DDBJ whole genome shotgun (WGS) entry which is preliminary data.</text>
</comment>
<protein>
    <submittedName>
        <fullName evidence="4">Heterokaryon incompatibility het-6</fullName>
    </submittedName>
</protein>
<dbReference type="InterPro" id="IPR010730">
    <property type="entry name" value="HET"/>
</dbReference>
<accession>A0A8H5YF58</accession>
<dbReference type="InterPro" id="IPR007219">
    <property type="entry name" value="XnlR_reg_dom"/>
</dbReference>
<dbReference type="Gene3D" id="1.10.510.10">
    <property type="entry name" value="Transferase(Phosphotransferase) domain 1"/>
    <property type="match status" value="1"/>
</dbReference>
<dbReference type="GO" id="GO:0006351">
    <property type="term" value="P:DNA-templated transcription"/>
    <property type="evidence" value="ECO:0007669"/>
    <property type="project" value="InterPro"/>
</dbReference>
<feature type="domain" description="Protein kinase" evidence="3">
    <location>
        <begin position="1476"/>
        <end position="1812"/>
    </location>
</feature>
<evidence type="ECO:0000256" key="2">
    <source>
        <dbReference type="SAM" id="MobiDB-lite"/>
    </source>
</evidence>
<keyword evidence="1" id="KW-0539">Nucleus</keyword>
<dbReference type="GO" id="GO:0004672">
    <property type="term" value="F:protein kinase activity"/>
    <property type="evidence" value="ECO:0007669"/>
    <property type="project" value="InterPro"/>
</dbReference>
<dbReference type="EMBL" id="JAAOAN010000318">
    <property type="protein sequence ID" value="KAF5711067.1"/>
    <property type="molecule type" value="Genomic_DNA"/>
</dbReference>